<dbReference type="RefSeq" id="WP_267265962.1">
    <property type="nucleotide sequence ID" value="NZ_JAOVZW010000013.1"/>
</dbReference>
<keyword evidence="2" id="KW-1185">Reference proteome</keyword>
<accession>A0ABT3XRC1</accession>
<comment type="caution">
    <text evidence="1">The sequence shown here is derived from an EMBL/GenBank/DDBJ whole genome shotgun (WGS) entry which is preliminary data.</text>
</comment>
<protein>
    <recommendedName>
        <fullName evidence="3">ApeA N-terminal domain-containing protein</fullName>
    </recommendedName>
</protein>
<gene>
    <name evidence="1" type="ORF">OF897_12215</name>
</gene>
<name>A0ABT3XRC1_9FLAO</name>
<dbReference type="EMBL" id="JAOVZW010000013">
    <property type="protein sequence ID" value="MCX8524678.1"/>
    <property type="molecule type" value="Genomic_DNA"/>
</dbReference>
<evidence type="ECO:0008006" key="3">
    <source>
        <dbReference type="Google" id="ProtNLM"/>
    </source>
</evidence>
<proteinExistence type="predicted"/>
<dbReference type="Proteomes" id="UP001073122">
    <property type="component" value="Unassembled WGS sequence"/>
</dbReference>
<reference evidence="1" key="1">
    <citation type="submission" date="2022-10" db="EMBL/GenBank/DDBJ databases">
        <title>Chryseobacterium sp. nov., a novel bacterial species.</title>
        <authorList>
            <person name="Cao Y."/>
        </authorList>
    </citation>
    <scope>NUCLEOTIDE SEQUENCE</scope>
    <source>
        <strain evidence="1">CCTCC AB2015118</strain>
    </source>
</reference>
<organism evidence="1 2">
    <name type="scientific">Chryseobacterium formosus</name>
    <dbReference type="NCBI Taxonomy" id="1537363"/>
    <lineage>
        <taxon>Bacteria</taxon>
        <taxon>Pseudomonadati</taxon>
        <taxon>Bacteroidota</taxon>
        <taxon>Flavobacteriia</taxon>
        <taxon>Flavobacteriales</taxon>
        <taxon>Weeksellaceae</taxon>
        <taxon>Chryseobacterium group</taxon>
        <taxon>Chryseobacterium</taxon>
    </lineage>
</organism>
<sequence length="560" mass="65240">MKKPFIRPVLDSEKKIMESAKLKNFIPTVKCLRKLALGGEFEIQLLYTTVDNKVVQQYFPLEILNSREQGLSFQIKLDEILDIGGVRYKESYGLDKALTIIREGDFLYTNIDSVINFKTEFPTKPQYLNGILNNLKTFQTSPKPSYTRLVIRTSDIDLTYPTDILKFEGNHLKFDDESWFYQKSLMGLPFHSTKGMSVDVTINGYKFDFYALEPLNSMIIDSVDKIDLDDFKTYSYIIRLCFAFLSGKFYKDEVAYILSNEENFETIDDYEYVLESPSIISKNQVINPTFFFQTFKNRSEQEQKDLAKYHTMFDSKLFSVFCEKVSSHPELLRTLELVVTTGNLSDPIQKGALYSVAIETITEFLKNQNQEIFKPIQDNAVSKRFREEQLNLLEKYRNEIDPKGFKILTNKINNLNSPTNRDKLVKPFELYGITLDNDDLTVLQQRNNYLHGGVPIDSNWKEEINANTLKLHNLLSLLILKFIGYSGHYIDVSGWYFMQLNEVQDIFRNVDHNKIQHILEKLKFSNEDELNIAEALEEIKDYNKYLKSIKLTSSIIKIIE</sequence>
<evidence type="ECO:0000313" key="1">
    <source>
        <dbReference type="EMBL" id="MCX8524678.1"/>
    </source>
</evidence>
<evidence type="ECO:0000313" key="2">
    <source>
        <dbReference type="Proteomes" id="UP001073122"/>
    </source>
</evidence>